<dbReference type="PANTHER" id="PTHR47245">
    <property type="entry name" value="PEPTIDYLPROLYL ISOMERASE"/>
    <property type="match status" value="1"/>
</dbReference>
<organism evidence="2">
    <name type="scientific">marine metagenome</name>
    <dbReference type="NCBI Taxonomy" id="408172"/>
    <lineage>
        <taxon>unclassified sequences</taxon>
        <taxon>metagenomes</taxon>
        <taxon>ecological metagenomes</taxon>
    </lineage>
</organism>
<dbReference type="Gene3D" id="1.10.4030.10">
    <property type="entry name" value="Porin chaperone SurA, peptide-binding domain"/>
    <property type="match status" value="1"/>
</dbReference>
<name>A0A382HRL9_9ZZZZ</name>
<feature type="domain" description="PpiC" evidence="1">
    <location>
        <begin position="276"/>
        <end position="377"/>
    </location>
</feature>
<dbReference type="SUPFAM" id="SSF109998">
    <property type="entry name" value="Triger factor/SurA peptide-binding domain-like"/>
    <property type="match status" value="1"/>
</dbReference>
<gene>
    <name evidence="2" type="ORF">METZ01_LOCUS242860</name>
</gene>
<protein>
    <recommendedName>
        <fullName evidence="1">PpiC domain-containing protein</fullName>
    </recommendedName>
</protein>
<dbReference type="InterPro" id="IPR050245">
    <property type="entry name" value="PrsA_foldase"/>
</dbReference>
<proteinExistence type="predicted"/>
<dbReference type="Gene3D" id="3.10.50.40">
    <property type="match status" value="2"/>
</dbReference>
<dbReference type="SUPFAM" id="SSF54534">
    <property type="entry name" value="FKBP-like"/>
    <property type="match status" value="2"/>
</dbReference>
<dbReference type="InterPro" id="IPR046357">
    <property type="entry name" value="PPIase_dom_sf"/>
</dbReference>
<feature type="non-terminal residue" evidence="2">
    <location>
        <position position="420"/>
    </location>
</feature>
<dbReference type="InterPro" id="IPR023058">
    <property type="entry name" value="PPIase_PpiC_CS"/>
</dbReference>
<dbReference type="InterPro" id="IPR027304">
    <property type="entry name" value="Trigger_fact/SurA_dom_sf"/>
</dbReference>
<dbReference type="GO" id="GO:0003755">
    <property type="term" value="F:peptidyl-prolyl cis-trans isomerase activity"/>
    <property type="evidence" value="ECO:0007669"/>
    <property type="project" value="InterPro"/>
</dbReference>
<accession>A0A382HRL9</accession>
<feature type="domain" description="PpiC" evidence="1">
    <location>
        <begin position="173"/>
        <end position="273"/>
    </location>
</feature>
<sequence>MKKLFFILFTSSLVPQENIQYIDGVAAIVENHIILKSDLAQMINMAAIQRRIDPRTNPEIFIHLQNTILQSMVDQKILLEMAVLDSIEVGEKDVEAALDQQIEMLIAQAGGEEAAEETLGQSIKSFRREFWFDMQDRLISEKYQQQLMNTVSVSRGLVKDFYKTYRDSLPILPLKAKIRHLLVPINPSASAKNETMETLLKIKSQIVGGGSFADLAADYSMDPGSSKKGGDLGWVKRGSVVKNFETAAFTLEEGIISNPVETEFGYHIIETLEKQGDKIKVRHILIAPEITAEDNKRAFNLATSYKDSISSLDDFKKFVEKRSADESTREIGGDLGWLNPENYPVPEIGQAVKYIDMNSCSPPINSSIGFHLLWLEGIKKGGRPNPEDHWPELEEMALNKTKMDWYQSWILKAREKFHIE</sequence>
<reference evidence="2" key="1">
    <citation type="submission" date="2018-05" db="EMBL/GenBank/DDBJ databases">
        <authorList>
            <person name="Lanie J.A."/>
            <person name="Ng W.-L."/>
            <person name="Kazmierczak K.M."/>
            <person name="Andrzejewski T.M."/>
            <person name="Davidsen T.M."/>
            <person name="Wayne K.J."/>
            <person name="Tettelin H."/>
            <person name="Glass J.I."/>
            <person name="Rusch D."/>
            <person name="Podicherti R."/>
            <person name="Tsui H.-C.T."/>
            <person name="Winkler M.E."/>
        </authorList>
    </citation>
    <scope>NUCLEOTIDE SEQUENCE</scope>
</reference>
<dbReference type="PANTHER" id="PTHR47245:SF2">
    <property type="entry name" value="PEPTIDYL-PROLYL CIS-TRANS ISOMERASE HP_0175-RELATED"/>
    <property type="match status" value="1"/>
</dbReference>
<dbReference type="EMBL" id="UINC01062924">
    <property type="protein sequence ID" value="SVB90006.1"/>
    <property type="molecule type" value="Genomic_DNA"/>
</dbReference>
<dbReference type="AlphaFoldDB" id="A0A382HRL9"/>
<evidence type="ECO:0000313" key="2">
    <source>
        <dbReference type="EMBL" id="SVB90006.1"/>
    </source>
</evidence>
<dbReference type="PROSITE" id="PS01096">
    <property type="entry name" value="PPIC_PPIASE_1"/>
    <property type="match status" value="1"/>
</dbReference>
<dbReference type="InterPro" id="IPR000297">
    <property type="entry name" value="PPIase_PpiC"/>
</dbReference>
<dbReference type="PROSITE" id="PS50198">
    <property type="entry name" value="PPIC_PPIASE_2"/>
    <property type="match status" value="2"/>
</dbReference>
<dbReference type="Pfam" id="PF00639">
    <property type="entry name" value="Rotamase"/>
    <property type="match status" value="2"/>
</dbReference>
<evidence type="ECO:0000259" key="1">
    <source>
        <dbReference type="PROSITE" id="PS50198"/>
    </source>
</evidence>